<organism evidence="2">
    <name type="scientific">hydrothermal vent metagenome</name>
    <dbReference type="NCBI Taxonomy" id="652676"/>
    <lineage>
        <taxon>unclassified sequences</taxon>
        <taxon>metagenomes</taxon>
        <taxon>ecological metagenomes</taxon>
    </lineage>
</organism>
<dbReference type="AlphaFoldDB" id="A0A3B1BTX1"/>
<feature type="region of interest" description="Disordered" evidence="1">
    <location>
        <begin position="1"/>
        <end position="36"/>
    </location>
</feature>
<dbReference type="EMBL" id="UOGA01000200">
    <property type="protein sequence ID" value="VAX21359.1"/>
    <property type="molecule type" value="Genomic_DNA"/>
</dbReference>
<evidence type="ECO:0000313" key="2">
    <source>
        <dbReference type="EMBL" id="VAX21359.1"/>
    </source>
</evidence>
<proteinExistence type="predicted"/>
<protein>
    <submittedName>
        <fullName evidence="2">Uncharacterized protein</fullName>
    </submittedName>
</protein>
<gene>
    <name evidence="2" type="ORF">MNBD_NITROSPINAE04-1858</name>
</gene>
<name>A0A3B1BTX1_9ZZZZ</name>
<reference evidence="2" key="1">
    <citation type="submission" date="2018-06" db="EMBL/GenBank/DDBJ databases">
        <authorList>
            <person name="Zhirakovskaya E."/>
        </authorList>
    </citation>
    <scope>NUCLEOTIDE SEQUENCE</scope>
</reference>
<feature type="compositionally biased region" description="Basic residues" evidence="1">
    <location>
        <begin position="1"/>
        <end position="16"/>
    </location>
</feature>
<accession>A0A3B1BTX1</accession>
<sequence>MKRRKQPLKSKPRRPSTGRGRPSALNDNVPKMDDKHMGIPKMTIEERKAAQLAKWRKELGLDEES</sequence>
<evidence type="ECO:0000256" key="1">
    <source>
        <dbReference type="SAM" id="MobiDB-lite"/>
    </source>
</evidence>